<dbReference type="InterPro" id="IPR002646">
    <property type="entry name" value="PolA_pol_head_dom"/>
</dbReference>
<sequence>MEESFIKAKPIIETLIEAGFEAYFVGGSVRDHLLGRSRGDIDIATSALPEDVQALFNRTIPVGIKHGTVVVLHNQEMYEVTTFRIDGDYQDFRRPSKVEFVTSLEEDLSRRDFTINAIAMDIHGTIIDPFEGQKDLKNKLIQTVGNPDDRFLEDPLRIMRAIRFVSQLDFELSPETKESIKRHAHLLTKISVERVLVEFEKLLTGQAANEKAIMLIAELQIQNYLPLLDNKAEELRQFAVLCSQQALTLEEQWALLIHILKIEDIEFFFRQWKSSNERIKTCRLYLNVIAGLKNCTNLSRYTVYTYGPEAVKSGIRLYCLLENKQSDAVLTELQTITQSLPIVARKEMAITGNDLIEWYSKKGGPWLSKTIEIVERAVVNGEVENNKENIKEWLLTCNPPSENNY</sequence>
<feature type="binding site" evidence="11">
    <location>
        <position position="27"/>
    </location>
    <ligand>
        <name>ATP</name>
        <dbReference type="ChEBI" id="CHEBI:30616"/>
    </ligand>
</feature>
<comment type="catalytic activity">
    <reaction evidence="11">
        <text>a tRNA with a 3' CCA end + 2 CTP + ATP = a tRNA with a 3' CCACCA end + 3 diphosphate</text>
        <dbReference type="Rhea" id="RHEA:76235"/>
        <dbReference type="Rhea" id="RHEA-COMP:10468"/>
        <dbReference type="Rhea" id="RHEA-COMP:18655"/>
        <dbReference type="ChEBI" id="CHEBI:30616"/>
        <dbReference type="ChEBI" id="CHEBI:33019"/>
        <dbReference type="ChEBI" id="CHEBI:37563"/>
        <dbReference type="ChEBI" id="CHEBI:83071"/>
        <dbReference type="ChEBI" id="CHEBI:195187"/>
    </reaction>
</comment>
<feature type="binding site" evidence="11">
    <location>
        <position position="111"/>
    </location>
    <ligand>
        <name>CTP</name>
        <dbReference type="ChEBI" id="CHEBI:37563"/>
    </ligand>
</feature>
<keyword evidence="2 11" id="KW-0808">Transferase</keyword>
<comment type="miscellaneous">
    <text evidence="11">A single active site specifically recognizes both ATP and CTP and is responsible for their addition.</text>
</comment>
<comment type="caution">
    <text evidence="15">The sequence shown here is derived from an EMBL/GenBank/DDBJ whole genome shotgun (WGS) entry which is preliminary data.</text>
</comment>
<evidence type="ECO:0000313" key="15">
    <source>
        <dbReference type="EMBL" id="KEF40516.1"/>
    </source>
</evidence>
<feature type="binding site" evidence="11">
    <location>
        <position position="163"/>
    </location>
    <ligand>
        <name>CTP</name>
        <dbReference type="ChEBI" id="CHEBI:37563"/>
    </ligand>
</feature>
<dbReference type="GO" id="GO:0016787">
    <property type="term" value="F:hydrolase activity"/>
    <property type="evidence" value="ECO:0007669"/>
    <property type="project" value="UniProtKB-KW"/>
</dbReference>
<feature type="domain" description="Poly A polymerase head" evidence="12">
    <location>
        <begin position="22"/>
        <end position="141"/>
    </location>
</feature>
<evidence type="ECO:0000256" key="1">
    <source>
        <dbReference type="ARBA" id="ARBA00001946"/>
    </source>
</evidence>
<reference evidence="15 16" key="1">
    <citation type="submission" date="2014-04" db="EMBL/GenBank/DDBJ databases">
        <title>Draft genome sequence of Bacillus azotoformans MEV2011, a (co-) denitrifying strain unable to grow in the presence of oxygen.</title>
        <authorList>
            <person name="Nielsen M."/>
            <person name="Schreiber L."/>
            <person name="Finster K."/>
            <person name="Schramm A."/>
        </authorList>
    </citation>
    <scope>NUCLEOTIDE SEQUENCE [LARGE SCALE GENOMIC DNA]</scope>
    <source>
        <strain evidence="15 16">MEV2011</strain>
    </source>
</reference>
<evidence type="ECO:0000259" key="13">
    <source>
        <dbReference type="Pfam" id="PF12627"/>
    </source>
</evidence>
<evidence type="ECO:0000256" key="2">
    <source>
        <dbReference type="ARBA" id="ARBA00022679"/>
    </source>
</evidence>
<dbReference type="PANTHER" id="PTHR46173">
    <property type="entry name" value="CCA TRNA NUCLEOTIDYLTRANSFERASE 1, MITOCHONDRIAL"/>
    <property type="match status" value="1"/>
</dbReference>
<feature type="binding site" evidence="11">
    <location>
        <position position="40"/>
    </location>
    <ligand>
        <name>Mg(2+)</name>
        <dbReference type="ChEBI" id="CHEBI:18420"/>
    </ligand>
</feature>
<dbReference type="OrthoDB" id="9805698at2"/>
<dbReference type="GO" id="GO:0001680">
    <property type="term" value="P:tRNA 3'-terminal CCA addition"/>
    <property type="evidence" value="ECO:0007669"/>
    <property type="project" value="UniProtKB-UniRule"/>
</dbReference>
<dbReference type="Pfam" id="PF13735">
    <property type="entry name" value="tRNA_NucTran2_2"/>
    <property type="match status" value="1"/>
</dbReference>
<dbReference type="SUPFAM" id="SSF81891">
    <property type="entry name" value="Poly A polymerase C-terminal region-like"/>
    <property type="match status" value="1"/>
</dbReference>
<feature type="binding site" evidence="11">
    <location>
        <position position="163"/>
    </location>
    <ligand>
        <name>ATP</name>
        <dbReference type="ChEBI" id="CHEBI:30616"/>
    </ligand>
</feature>
<keyword evidence="8 11" id="KW-0067">ATP-binding</keyword>
<feature type="binding site" evidence="11">
    <location>
        <position position="42"/>
    </location>
    <ligand>
        <name>Mg(2+)</name>
        <dbReference type="ChEBI" id="CHEBI:18420"/>
    </ligand>
</feature>
<dbReference type="GO" id="GO:0160016">
    <property type="term" value="F:CCACCA tRNA nucleotidyltransferase activity"/>
    <property type="evidence" value="ECO:0007669"/>
    <property type="project" value="RHEA"/>
</dbReference>
<dbReference type="Pfam" id="PF01743">
    <property type="entry name" value="PolyA_pol"/>
    <property type="match status" value="1"/>
</dbReference>
<evidence type="ECO:0000256" key="8">
    <source>
        <dbReference type="ARBA" id="ARBA00022840"/>
    </source>
</evidence>
<dbReference type="EMBL" id="JJRY01000001">
    <property type="protein sequence ID" value="KEF40516.1"/>
    <property type="molecule type" value="Genomic_DNA"/>
</dbReference>
<organism evidence="15 16">
    <name type="scientific">Schinkia azotoformans MEV2011</name>
    <dbReference type="NCBI Taxonomy" id="1348973"/>
    <lineage>
        <taxon>Bacteria</taxon>
        <taxon>Bacillati</taxon>
        <taxon>Bacillota</taxon>
        <taxon>Bacilli</taxon>
        <taxon>Bacillales</taxon>
        <taxon>Bacillaceae</taxon>
        <taxon>Calidifontibacillus/Schinkia group</taxon>
        <taxon>Schinkia</taxon>
    </lineage>
</organism>
<keyword evidence="15" id="KW-0378">Hydrolase</keyword>
<evidence type="ECO:0000256" key="3">
    <source>
        <dbReference type="ARBA" id="ARBA00022694"/>
    </source>
</evidence>
<feature type="domain" description="CCA-adding enzyme C-terminal" evidence="14">
    <location>
        <begin position="249"/>
        <end position="394"/>
    </location>
</feature>
<keyword evidence="6 11" id="KW-0547">Nucleotide-binding</keyword>
<dbReference type="InterPro" id="IPR043519">
    <property type="entry name" value="NT_sf"/>
</dbReference>
<dbReference type="HAMAP" id="MF_01263">
    <property type="entry name" value="CCA_bact_type3"/>
    <property type="match status" value="1"/>
</dbReference>
<evidence type="ECO:0000313" key="16">
    <source>
        <dbReference type="Proteomes" id="UP000027936"/>
    </source>
</evidence>
<evidence type="ECO:0000256" key="9">
    <source>
        <dbReference type="ARBA" id="ARBA00022842"/>
    </source>
</evidence>
<evidence type="ECO:0000256" key="10">
    <source>
        <dbReference type="ARBA" id="ARBA00022884"/>
    </source>
</evidence>
<evidence type="ECO:0000259" key="14">
    <source>
        <dbReference type="Pfam" id="PF13735"/>
    </source>
</evidence>
<dbReference type="GO" id="GO:0000049">
    <property type="term" value="F:tRNA binding"/>
    <property type="evidence" value="ECO:0007669"/>
    <property type="project" value="UniProtKB-UniRule"/>
</dbReference>
<dbReference type="GO" id="GO:0042245">
    <property type="term" value="P:RNA repair"/>
    <property type="evidence" value="ECO:0007669"/>
    <property type="project" value="UniProtKB-KW"/>
</dbReference>
<dbReference type="CDD" id="cd05398">
    <property type="entry name" value="NT_ClassII-CCAase"/>
    <property type="match status" value="1"/>
</dbReference>
<comment type="similarity">
    <text evidence="11">Belongs to the tRNA nucleotidyltransferase/poly(A) polymerase family. Bacterial CCA-adding enzyme type 3 subfamily.</text>
</comment>
<comment type="catalytic activity">
    <reaction evidence="11">
        <text>a tRNA precursor + 2 CTP + ATP = a tRNA with a 3' CCA end + 3 diphosphate</text>
        <dbReference type="Rhea" id="RHEA:14433"/>
        <dbReference type="Rhea" id="RHEA-COMP:10465"/>
        <dbReference type="Rhea" id="RHEA-COMP:10468"/>
        <dbReference type="ChEBI" id="CHEBI:30616"/>
        <dbReference type="ChEBI" id="CHEBI:33019"/>
        <dbReference type="ChEBI" id="CHEBI:37563"/>
        <dbReference type="ChEBI" id="CHEBI:74896"/>
        <dbReference type="ChEBI" id="CHEBI:83071"/>
        <dbReference type="EC" id="2.7.7.72"/>
    </reaction>
</comment>
<feature type="binding site" evidence="11">
    <location>
        <position position="111"/>
    </location>
    <ligand>
        <name>ATP</name>
        <dbReference type="ChEBI" id="CHEBI:30616"/>
    </ligand>
</feature>
<dbReference type="Gene3D" id="1.20.58.560">
    <property type="match status" value="1"/>
</dbReference>
<evidence type="ECO:0000256" key="6">
    <source>
        <dbReference type="ARBA" id="ARBA00022741"/>
    </source>
</evidence>
<feature type="binding site" evidence="11">
    <location>
        <position position="30"/>
    </location>
    <ligand>
        <name>ATP</name>
        <dbReference type="ChEBI" id="CHEBI:30616"/>
    </ligand>
</feature>
<evidence type="ECO:0000256" key="11">
    <source>
        <dbReference type="HAMAP-Rule" id="MF_01263"/>
    </source>
</evidence>
<keyword evidence="3 11" id="KW-0819">tRNA processing</keyword>
<dbReference type="Gene3D" id="3.30.460.10">
    <property type="entry name" value="Beta Polymerase, domain 2"/>
    <property type="match status" value="1"/>
</dbReference>
<feature type="binding site" evidence="11">
    <location>
        <position position="157"/>
    </location>
    <ligand>
        <name>CTP</name>
        <dbReference type="ChEBI" id="CHEBI:37563"/>
    </ligand>
</feature>
<feature type="binding site" evidence="11">
    <location>
        <position position="154"/>
    </location>
    <ligand>
        <name>CTP</name>
        <dbReference type="ChEBI" id="CHEBI:37563"/>
    </ligand>
</feature>
<dbReference type="EC" id="2.7.7.72" evidence="11"/>
<dbReference type="Gene3D" id="1.10.110.30">
    <property type="match status" value="1"/>
</dbReference>
<accession>A0A072NST1</accession>
<dbReference type="PATRIC" id="fig|1348973.3.peg.527"/>
<keyword evidence="7 11" id="KW-0692">RNA repair</keyword>
<dbReference type="InterPro" id="IPR050264">
    <property type="entry name" value="Bact_CCA-adding_enz_type3_sf"/>
</dbReference>
<protein>
    <recommendedName>
        <fullName evidence="11">CCA-adding enzyme</fullName>
        <ecNumber evidence="11">2.7.7.72</ecNumber>
    </recommendedName>
    <alternativeName>
        <fullName evidence="11">CCA tRNA nucleotidyltransferase</fullName>
    </alternativeName>
    <alternativeName>
        <fullName evidence="11">tRNA CCA-pyrophosphorylase</fullName>
    </alternativeName>
    <alternativeName>
        <fullName evidence="11">tRNA adenylyl-/cytidylyl- transferase</fullName>
    </alternativeName>
    <alternativeName>
        <fullName evidence="11">tRNA nucleotidyltransferase</fullName>
    </alternativeName>
    <alternativeName>
        <fullName evidence="11">tRNA-NT</fullName>
    </alternativeName>
</protein>
<keyword evidence="5 11" id="KW-0479">Metal-binding</keyword>
<feature type="binding site" evidence="11">
    <location>
        <position position="160"/>
    </location>
    <ligand>
        <name>ATP</name>
        <dbReference type="ChEBI" id="CHEBI:30616"/>
    </ligand>
</feature>
<name>A0A072NST1_SCHAZ</name>
<keyword evidence="10 11" id="KW-0694">RNA-binding</keyword>
<proteinExistence type="inferred from homology"/>
<evidence type="ECO:0000259" key="12">
    <source>
        <dbReference type="Pfam" id="PF01743"/>
    </source>
</evidence>
<dbReference type="AlphaFoldDB" id="A0A072NST1"/>
<dbReference type="GO" id="GO:0004810">
    <property type="term" value="F:CCA tRNA nucleotidyltransferase activity"/>
    <property type="evidence" value="ECO:0007669"/>
    <property type="project" value="UniProtKB-UniRule"/>
</dbReference>
<feature type="binding site" evidence="11">
    <location>
        <position position="27"/>
    </location>
    <ligand>
        <name>CTP</name>
        <dbReference type="ChEBI" id="CHEBI:37563"/>
    </ligand>
</feature>
<feature type="binding site" evidence="11">
    <location>
        <position position="30"/>
    </location>
    <ligand>
        <name>CTP</name>
        <dbReference type="ChEBI" id="CHEBI:37563"/>
    </ligand>
</feature>
<evidence type="ECO:0000256" key="4">
    <source>
        <dbReference type="ARBA" id="ARBA00022695"/>
    </source>
</evidence>
<dbReference type="NCBIfam" id="NF009814">
    <property type="entry name" value="PRK13299.1"/>
    <property type="match status" value="1"/>
</dbReference>
<comment type="cofactor">
    <cofactor evidence="1 11">
        <name>Mg(2+)</name>
        <dbReference type="ChEBI" id="CHEBI:18420"/>
    </cofactor>
</comment>
<dbReference type="InterPro" id="IPR032828">
    <property type="entry name" value="PolyA_RNA-bd"/>
</dbReference>
<feature type="binding site" evidence="11">
    <location>
        <position position="154"/>
    </location>
    <ligand>
        <name>ATP</name>
        <dbReference type="ChEBI" id="CHEBI:30616"/>
    </ligand>
</feature>
<feature type="binding site" evidence="11">
    <location>
        <position position="160"/>
    </location>
    <ligand>
        <name>CTP</name>
        <dbReference type="ChEBI" id="CHEBI:37563"/>
    </ligand>
</feature>
<feature type="binding site" evidence="11">
    <location>
        <position position="157"/>
    </location>
    <ligand>
        <name>ATP</name>
        <dbReference type="ChEBI" id="CHEBI:30616"/>
    </ligand>
</feature>
<dbReference type="SUPFAM" id="SSF81301">
    <property type="entry name" value="Nucleotidyltransferase"/>
    <property type="match status" value="1"/>
</dbReference>
<dbReference type="GO" id="GO:0000287">
    <property type="term" value="F:magnesium ion binding"/>
    <property type="evidence" value="ECO:0007669"/>
    <property type="project" value="UniProtKB-UniRule"/>
</dbReference>
<dbReference type="PANTHER" id="PTHR46173:SF1">
    <property type="entry name" value="CCA TRNA NUCLEOTIDYLTRANSFERASE 1, MITOCHONDRIAL"/>
    <property type="match status" value="1"/>
</dbReference>
<evidence type="ECO:0000256" key="5">
    <source>
        <dbReference type="ARBA" id="ARBA00022723"/>
    </source>
</evidence>
<dbReference type="Proteomes" id="UP000027936">
    <property type="component" value="Unassembled WGS sequence"/>
</dbReference>
<dbReference type="RefSeq" id="WP_035192965.1">
    <property type="nucleotide sequence ID" value="NZ_JJRY01000001.1"/>
</dbReference>
<evidence type="ECO:0000256" key="7">
    <source>
        <dbReference type="ARBA" id="ARBA00022800"/>
    </source>
</evidence>
<keyword evidence="9 11" id="KW-0460">Magnesium</keyword>
<dbReference type="InterPro" id="IPR032810">
    <property type="entry name" value="CCA-adding_enz_C"/>
</dbReference>
<comment type="subunit">
    <text evidence="11">Homodimer.</text>
</comment>
<gene>
    <name evidence="11" type="primary">cca</name>
    <name evidence="15" type="ORF">M670_00542</name>
</gene>
<keyword evidence="4 11" id="KW-0548">Nucleotidyltransferase</keyword>
<dbReference type="InterPro" id="IPR023068">
    <property type="entry name" value="CCA-adding_enz_firmicutes"/>
</dbReference>
<dbReference type="Gene3D" id="1.10.246.80">
    <property type="match status" value="1"/>
</dbReference>
<dbReference type="GO" id="GO:0005524">
    <property type="term" value="F:ATP binding"/>
    <property type="evidence" value="ECO:0007669"/>
    <property type="project" value="UniProtKB-UniRule"/>
</dbReference>
<feature type="domain" description="tRNA nucleotidyltransferase/poly(A) polymerase RNA and SrmB- binding" evidence="13">
    <location>
        <begin position="169"/>
        <end position="229"/>
    </location>
</feature>
<comment type="function">
    <text evidence="11">Catalyzes the addition and repair of the essential 3'-terminal CCA sequence in tRNAs without using a nucleic acid template. Adds these three nucleotides in the order of C, C, and A to the tRNA nucleotide-73, using CTP and ATP as substrates and producing inorganic pyrophosphate. tRNA 3'-terminal CCA addition is required both for tRNA processing and repair. Also involved in tRNA surveillance by mediating tandem CCA addition to generate a CCACCA at the 3' terminus of unstable tRNAs. While stable tRNAs receive only 3'-terminal CCA, unstable tRNAs are marked with CCACCA and rapidly degraded.</text>
</comment>
<dbReference type="Pfam" id="PF12627">
    <property type="entry name" value="PolyA_pol_RNAbd"/>
    <property type="match status" value="1"/>
</dbReference>